<comment type="caution">
    <text evidence="1">The sequence shown here is derived from an EMBL/GenBank/DDBJ whole genome shotgun (WGS) entry which is preliminary data.</text>
</comment>
<dbReference type="Proteomes" id="UP000887013">
    <property type="component" value="Unassembled WGS sequence"/>
</dbReference>
<proteinExistence type="predicted"/>
<accession>A0A8X6NTF0</accession>
<gene>
    <name evidence="1" type="ORF">NPIL_637131</name>
</gene>
<protein>
    <submittedName>
        <fullName evidence="1">Uncharacterized protein</fullName>
    </submittedName>
</protein>
<name>A0A8X6NTF0_NEPPI</name>
<dbReference type="AlphaFoldDB" id="A0A8X6NTF0"/>
<evidence type="ECO:0000313" key="2">
    <source>
        <dbReference type="Proteomes" id="UP000887013"/>
    </source>
</evidence>
<sequence>MVERSDSEQFDFAAITDSVSTTNAKESGLFNTGEVAFACAFVNNHNQLQLSDPLYGKQGALEFFKDDPFLPNFNTYPETKRRKFRNAWFTEYK</sequence>
<dbReference type="EMBL" id="BMAW01107564">
    <property type="protein sequence ID" value="GFT29947.1"/>
    <property type="molecule type" value="Genomic_DNA"/>
</dbReference>
<evidence type="ECO:0000313" key="1">
    <source>
        <dbReference type="EMBL" id="GFT29947.1"/>
    </source>
</evidence>
<reference evidence="1" key="1">
    <citation type="submission" date="2020-08" db="EMBL/GenBank/DDBJ databases">
        <title>Multicomponent nature underlies the extraordinary mechanical properties of spider dragline silk.</title>
        <authorList>
            <person name="Kono N."/>
            <person name="Nakamura H."/>
            <person name="Mori M."/>
            <person name="Yoshida Y."/>
            <person name="Ohtoshi R."/>
            <person name="Malay A.D."/>
            <person name="Moran D.A.P."/>
            <person name="Tomita M."/>
            <person name="Numata K."/>
            <person name="Arakawa K."/>
        </authorList>
    </citation>
    <scope>NUCLEOTIDE SEQUENCE</scope>
</reference>
<keyword evidence="2" id="KW-1185">Reference proteome</keyword>
<organism evidence="1 2">
    <name type="scientific">Nephila pilipes</name>
    <name type="common">Giant wood spider</name>
    <name type="synonym">Nephila maculata</name>
    <dbReference type="NCBI Taxonomy" id="299642"/>
    <lineage>
        <taxon>Eukaryota</taxon>
        <taxon>Metazoa</taxon>
        <taxon>Ecdysozoa</taxon>
        <taxon>Arthropoda</taxon>
        <taxon>Chelicerata</taxon>
        <taxon>Arachnida</taxon>
        <taxon>Araneae</taxon>
        <taxon>Araneomorphae</taxon>
        <taxon>Entelegynae</taxon>
        <taxon>Araneoidea</taxon>
        <taxon>Nephilidae</taxon>
        <taxon>Nephila</taxon>
    </lineage>
</organism>